<proteinExistence type="predicted"/>
<protein>
    <submittedName>
        <fullName evidence="2">Uncharacterized protein</fullName>
    </submittedName>
</protein>
<feature type="compositionally biased region" description="Polar residues" evidence="1">
    <location>
        <begin position="438"/>
        <end position="447"/>
    </location>
</feature>
<evidence type="ECO:0000313" key="2">
    <source>
        <dbReference type="EMBL" id="KAH0961589.1"/>
    </source>
</evidence>
<dbReference type="OrthoDB" id="4919781at2759"/>
<gene>
    <name evidence="2" type="ORF">HRG_07667</name>
</gene>
<feature type="compositionally biased region" description="Basic and acidic residues" evidence="1">
    <location>
        <begin position="478"/>
        <end position="490"/>
    </location>
</feature>
<evidence type="ECO:0000313" key="3">
    <source>
        <dbReference type="Proteomes" id="UP000824596"/>
    </source>
</evidence>
<name>A0A9P8MWC5_9HYPO</name>
<dbReference type="GeneID" id="68356796"/>
<organism evidence="2 3">
    <name type="scientific">Hirsutella rhossiliensis</name>
    <dbReference type="NCBI Taxonomy" id="111463"/>
    <lineage>
        <taxon>Eukaryota</taxon>
        <taxon>Fungi</taxon>
        <taxon>Dikarya</taxon>
        <taxon>Ascomycota</taxon>
        <taxon>Pezizomycotina</taxon>
        <taxon>Sordariomycetes</taxon>
        <taxon>Hypocreomycetidae</taxon>
        <taxon>Hypocreales</taxon>
        <taxon>Ophiocordycipitaceae</taxon>
        <taxon>Hirsutella</taxon>
    </lineage>
</organism>
<dbReference type="Proteomes" id="UP000824596">
    <property type="component" value="Unassembled WGS sequence"/>
</dbReference>
<comment type="caution">
    <text evidence="2">The sequence shown here is derived from an EMBL/GenBank/DDBJ whole genome shotgun (WGS) entry which is preliminary data.</text>
</comment>
<dbReference type="AlphaFoldDB" id="A0A9P8MWC5"/>
<feature type="region of interest" description="Disordered" evidence="1">
    <location>
        <begin position="398"/>
        <end position="499"/>
    </location>
</feature>
<feature type="compositionally biased region" description="Polar residues" evidence="1">
    <location>
        <begin position="90"/>
        <end position="100"/>
    </location>
</feature>
<keyword evidence="3" id="KW-1185">Reference proteome</keyword>
<feature type="region of interest" description="Disordered" evidence="1">
    <location>
        <begin position="86"/>
        <end position="110"/>
    </location>
</feature>
<dbReference type="RefSeq" id="XP_044719102.1">
    <property type="nucleotide sequence ID" value="XM_044866138.1"/>
</dbReference>
<accession>A0A9P8MWC5</accession>
<feature type="compositionally biased region" description="Polar residues" evidence="1">
    <location>
        <begin position="398"/>
        <end position="408"/>
    </location>
</feature>
<feature type="compositionally biased region" description="Polar residues" evidence="1">
    <location>
        <begin position="465"/>
        <end position="474"/>
    </location>
</feature>
<evidence type="ECO:0000256" key="1">
    <source>
        <dbReference type="SAM" id="MobiDB-lite"/>
    </source>
</evidence>
<dbReference type="EMBL" id="JAIZPD010000008">
    <property type="protein sequence ID" value="KAH0961589.1"/>
    <property type="molecule type" value="Genomic_DNA"/>
</dbReference>
<sequence length="499" mass="57390">MASPEPTLSVDHLFALSDAELADFMKKNRPPDGGYELPVDGWDKLSRDERQKLAERLKAQERALAQSPTACSRPLDLNELEARLRDVSDGNRTSLPSPSRTAERLGSMTPGTMRERWARDGETEAYHDLVNDGGRPLYPIDLLDQVLKNSGEHGEMLRPWQNPSDPKSWSLFERQLQRWQDFRKWQIDNRDLEDDDGGFPDYVEAVRRRLARHEFTRPFQLREDPKQQDKLTTWIEYLNFEYWWFDRYTKSAERLKPDHDKAWQELVDFNVLRPHETEESVRTLASAMKAQAEDDRAKKAVQQAMSEAKKVYTLTQQDPKRLDIPKAKRISMMKAATVKLNAAKARRESVKRRNDRVTAFVRATFDYVGAKKDAARHSILLPWVLEQVPLIETEVIQSETHKASPSGNRRTKRSFTSEEDHARKRRCKRQKLEHQKPGSLSGSSTTALAGAGETRTERQFGVHQTEAQGSQTQLLAPERADRIETKDTRETSTTAKVSG</sequence>
<reference evidence="2" key="1">
    <citation type="submission" date="2021-09" db="EMBL/GenBank/DDBJ databases">
        <title>A high-quality genome of the endoparasitic fungus Hirsutella rhossiliensis with a comparison of Hirsutella genomes reveals transposable elements contributing to genome size variation.</title>
        <authorList>
            <person name="Lin R."/>
            <person name="Jiao Y."/>
            <person name="Sun X."/>
            <person name="Ling J."/>
            <person name="Xie B."/>
            <person name="Cheng X."/>
        </authorList>
    </citation>
    <scope>NUCLEOTIDE SEQUENCE</scope>
    <source>
        <strain evidence="2">HR02</strain>
    </source>
</reference>